<evidence type="ECO:0000256" key="3">
    <source>
        <dbReference type="ARBA" id="ARBA00022691"/>
    </source>
</evidence>
<dbReference type="PROSITE" id="PS51682">
    <property type="entry name" value="SAM_OMT_I"/>
    <property type="match status" value="1"/>
</dbReference>
<dbReference type="Proteomes" id="UP000593570">
    <property type="component" value="Unassembled WGS sequence"/>
</dbReference>
<dbReference type="InterPro" id="IPR029063">
    <property type="entry name" value="SAM-dependent_MTases_sf"/>
</dbReference>
<comment type="caution">
    <text evidence="6">The sequence shown here is derived from an EMBL/GenBank/DDBJ whole genome shotgun (WGS) entry which is preliminary data.</text>
</comment>
<evidence type="ECO:0000256" key="2">
    <source>
        <dbReference type="ARBA" id="ARBA00022679"/>
    </source>
</evidence>
<dbReference type="Pfam" id="PF13578">
    <property type="entry name" value="Methyltransf_24"/>
    <property type="match status" value="1"/>
</dbReference>
<dbReference type="Gene3D" id="2.60.120.10">
    <property type="entry name" value="Jelly Rolls"/>
    <property type="match status" value="1"/>
</dbReference>
<evidence type="ECO:0000259" key="5">
    <source>
        <dbReference type="Pfam" id="PF12973"/>
    </source>
</evidence>
<dbReference type="InterPro" id="IPR025979">
    <property type="entry name" value="ChrR-like_cupin_dom"/>
</dbReference>
<keyword evidence="2" id="KW-0808">Transferase</keyword>
<evidence type="ECO:0000313" key="6">
    <source>
        <dbReference type="EMBL" id="KAF6524521.1"/>
    </source>
</evidence>
<organism evidence="6 7">
    <name type="scientific">Fusarium oxysporum f. sp. conglutinans</name>
    <dbReference type="NCBI Taxonomy" id="100902"/>
    <lineage>
        <taxon>Eukaryota</taxon>
        <taxon>Fungi</taxon>
        <taxon>Dikarya</taxon>
        <taxon>Ascomycota</taxon>
        <taxon>Pezizomycotina</taxon>
        <taxon>Sordariomycetes</taxon>
        <taxon>Hypocreomycetidae</taxon>
        <taxon>Hypocreales</taxon>
        <taxon>Nectriaceae</taxon>
        <taxon>Fusarium</taxon>
        <taxon>Fusarium oxysporum species complex</taxon>
    </lineage>
</organism>
<protein>
    <recommendedName>
        <fullName evidence="5">ChrR-like cupin domain-containing protein</fullName>
    </recommendedName>
</protein>
<proteinExistence type="inferred from homology"/>
<dbReference type="PANTHER" id="PTHR43167:SF1">
    <property type="entry name" value="PUTATIVE (AFU_ORTHOLOGUE AFUA_6G01830)-RELATED"/>
    <property type="match status" value="1"/>
</dbReference>
<dbReference type="InterPro" id="IPR011051">
    <property type="entry name" value="RmlC_Cupin_sf"/>
</dbReference>
<dbReference type="Pfam" id="PF12973">
    <property type="entry name" value="Cupin_7"/>
    <property type="match status" value="1"/>
</dbReference>
<dbReference type="EMBL" id="JACDXP010000005">
    <property type="protein sequence ID" value="KAF6524521.1"/>
    <property type="molecule type" value="Genomic_DNA"/>
</dbReference>
<keyword evidence="3" id="KW-0949">S-adenosyl-L-methionine</keyword>
<dbReference type="InterPro" id="IPR002935">
    <property type="entry name" value="SAM_O-MeTrfase"/>
</dbReference>
<reference evidence="6 7" key="1">
    <citation type="journal article" date="2020" name="bioRxiv">
        <title>A chromosome-scale genome assembly for the Fusarium oxysporum strain Fo5176 to establish a model Arabidopsis-fungal pathosystem.</title>
        <authorList>
            <person name="Fokkens L."/>
            <person name="Guo L."/>
            <person name="Dora S."/>
            <person name="Wang B."/>
            <person name="Ye K."/>
            <person name="Sanchez-Rodriguez C."/>
            <person name="Croll D."/>
        </authorList>
    </citation>
    <scope>NUCLEOTIDE SEQUENCE [LARGE SCALE GENOMIC DNA]</scope>
    <source>
        <strain evidence="6 7">Fo5176</strain>
    </source>
</reference>
<dbReference type="GO" id="GO:0032259">
    <property type="term" value="P:methylation"/>
    <property type="evidence" value="ECO:0007669"/>
    <property type="project" value="UniProtKB-KW"/>
</dbReference>
<evidence type="ECO:0000256" key="1">
    <source>
        <dbReference type="ARBA" id="ARBA00022603"/>
    </source>
</evidence>
<gene>
    <name evidence="6" type="ORF">HZS61_013020</name>
</gene>
<dbReference type="SUPFAM" id="SSF51182">
    <property type="entry name" value="RmlC-like cupins"/>
    <property type="match status" value="1"/>
</dbReference>
<evidence type="ECO:0000256" key="4">
    <source>
        <dbReference type="ARBA" id="ARBA00023453"/>
    </source>
</evidence>
<keyword evidence="1" id="KW-0489">Methyltransferase</keyword>
<comment type="similarity">
    <text evidence="4">Belongs to the class I-like SAM-binding methyltransferase superfamily. Cation-dependent O-methyltransferase family.</text>
</comment>
<dbReference type="Gene3D" id="3.40.50.150">
    <property type="entry name" value="Vaccinia Virus protein VP39"/>
    <property type="match status" value="1"/>
</dbReference>
<name>A0A8H6LMV8_FUSOX</name>
<dbReference type="AlphaFoldDB" id="A0A8H6LMV8"/>
<dbReference type="GO" id="GO:0008171">
    <property type="term" value="F:O-methyltransferase activity"/>
    <property type="evidence" value="ECO:0007669"/>
    <property type="project" value="InterPro"/>
</dbReference>
<accession>A0A8H6LMV8</accession>
<feature type="domain" description="ChrR-like cupin" evidence="5">
    <location>
        <begin position="16"/>
        <end position="100"/>
    </location>
</feature>
<dbReference type="InterPro" id="IPR014710">
    <property type="entry name" value="RmlC-like_jellyroll"/>
</dbReference>
<sequence>MEQFEFHPATTSFNRVWSTIEPGVDELVLNEDSQTGRRTTLQRWQPGARNQQDIFIHDYVEEIFMVEGDLYDQNLQQGWEKGAYAYRKPGMRHGPFKSERGSLQALEASPRVHGLLARLHAESEAQEKTLSQSWFYFKYLFGFYFTGKTWSTSADAHMSDKFVALEQDKCLFMYLLARSINAKNIVEAGTSFGVSTMYLALAVGQNVNAMRARDDKVAGRVIATEWESSKAERARKHWSEAGEEVEPWIELREGDLRETLSEEGMPEEIDMMLLDTWIPMALPALEIIKPRLKRGAIILADNTKMAKALYKEFLEYIHDPKNGFKTTTTAYSGGLEMIVYLP</sequence>
<dbReference type="PANTHER" id="PTHR43167">
    <property type="entry name" value="PUTATIVE (AFU_ORTHOLOGUE AFUA_6G01830)-RELATED"/>
    <property type="match status" value="1"/>
</dbReference>
<evidence type="ECO:0000313" key="7">
    <source>
        <dbReference type="Proteomes" id="UP000593570"/>
    </source>
</evidence>
<dbReference type="SUPFAM" id="SSF53335">
    <property type="entry name" value="S-adenosyl-L-methionine-dependent methyltransferases"/>
    <property type="match status" value="1"/>
</dbReference>